<protein>
    <recommendedName>
        <fullName evidence="4">TonB-dependent receptor plug domain-containing protein</fullName>
    </recommendedName>
</protein>
<dbReference type="STRING" id="1232681.ADIS_1217"/>
<dbReference type="GO" id="GO:0015344">
    <property type="term" value="F:siderophore uptake transmembrane transporter activity"/>
    <property type="evidence" value="ECO:0007669"/>
    <property type="project" value="TreeGrafter"/>
</dbReference>
<feature type="signal peptide" evidence="3">
    <location>
        <begin position="1"/>
        <end position="24"/>
    </location>
</feature>
<proteinExistence type="inferred from homology"/>
<keyword evidence="2" id="KW-0812">Transmembrane</keyword>
<dbReference type="Gene3D" id="2.60.40.1930">
    <property type="match status" value="1"/>
</dbReference>
<dbReference type="PANTHER" id="PTHR30069:SF29">
    <property type="entry name" value="HEMOGLOBIN AND HEMOGLOBIN-HAPTOGLOBIN-BINDING PROTEIN 1-RELATED"/>
    <property type="match status" value="1"/>
</dbReference>
<dbReference type="Pfam" id="PF07715">
    <property type="entry name" value="Plug"/>
    <property type="match status" value="1"/>
</dbReference>
<feature type="domain" description="TonB-dependent receptor plug" evidence="4">
    <location>
        <begin position="618"/>
        <end position="708"/>
    </location>
</feature>
<evidence type="ECO:0000256" key="1">
    <source>
        <dbReference type="ARBA" id="ARBA00022729"/>
    </source>
</evidence>
<gene>
    <name evidence="5" type="ORF">ADIS_1217</name>
</gene>
<dbReference type="GO" id="GO:0009279">
    <property type="term" value="C:cell outer membrane"/>
    <property type="evidence" value="ECO:0007669"/>
    <property type="project" value="UniProtKB-SubCell"/>
</dbReference>
<dbReference type="InterPro" id="IPR039426">
    <property type="entry name" value="TonB-dep_rcpt-like"/>
</dbReference>
<evidence type="ECO:0000313" key="6">
    <source>
        <dbReference type="Proteomes" id="UP000013909"/>
    </source>
</evidence>
<comment type="subcellular location">
    <subcellularLocation>
        <location evidence="2">Cell outer membrane</location>
        <topology evidence="2">Multi-pass membrane protein</topology>
    </subcellularLocation>
</comment>
<dbReference type="PANTHER" id="PTHR30069">
    <property type="entry name" value="TONB-DEPENDENT OUTER MEMBRANE RECEPTOR"/>
    <property type="match status" value="1"/>
</dbReference>
<evidence type="ECO:0000256" key="2">
    <source>
        <dbReference type="PROSITE-ProRule" id="PRU01360"/>
    </source>
</evidence>
<dbReference type="EMBL" id="AQHR01000040">
    <property type="protein sequence ID" value="EON78354.1"/>
    <property type="molecule type" value="Genomic_DNA"/>
</dbReference>
<sequence length="817" mass="91300">MEKRLKIFAKLVLMLSVLSLVVGASIPKNDPDITLKIRTYLNTFRINYAPEKVYIHQDKNLYVAGELIWLKGYILDAASLLPTQKSAVLHLELRNDREETVMKATLPIEDGMAIGDMQLGESLPAGTYFLVAYTQWMRNFGSKDMFQRELQVLQKKGEVQTEASPSGLPDLQFFPEGGHLLAGQTQEVAFKAVGPDGKGLSVKGQVFDQDGNEVVGFEDFHQGMGSFQLAPKAGTRYHALIIEPVHLQQRYPFPDPIEKGILLQVDENSDNEHILINLHSLNAGSQNLSLLAIAGDNLVKATDVFVEESRKVSLSLVKNDFPIGVASLVLIDRQGVPLAERLLYIEKEEPAMISIGMDQSNLDFRELVNLQLTHTGSEPAEKLDLSVAVISEDQAGFHSEQENIKTYLLLSSDLKGHIENPYYYFDPANADRKKALRYLMMTQGWRRFEWNTLLEQRLPEIRHSSEMDLQLWGRLTQENGKGIDRGEALLFLQDRYQSFITTESNQQGYFAFQGFYFRDTIDLVIQGSDRRGNRSGVQVEIIDHLSGLEPPIYTLRLPTGKITDIPGNYISTMQYQFQASESALSGIALREIMLDEVVVEGRAEVNEPFRLHRRADATFTREQLPIAPSGNILESLQGRVAGLQIIPKGGFEFRAVIRGQGSPLFLLDGVMISESAVQGISQFDISRVEILKGPGSAGIYGGQASGGVIALYTRRGGEDTEIDPDSGRHIIRYRMGGFTRARQFYVPKYDGSEGGYYQFPDLRTTIHWEPSVRLEANARQTLSFFTADTPGTYRVIVQGISDKGSPVYATHSFQVGN</sequence>
<feature type="chain" id="PRO_5004451221" description="TonB-dependent receptor plug domain-containing protein" evidence="3">
    <location>
        <begin position="25"/>
        <end position="817"/>
    </location>
</feature>
<accession>R7ZWH2</accession>
<name>R7ZWH2_9BACT</name>
<dbReference type="PATRIC" id="fig|1288963.3.peg.1214"/>
<evidence type="ECO:0000313" key="5">
    <source>
        <dbReference type="EMBL" id="EON78354.1"/>
    </source>
</evidence>
<keyword evidence="2" id="KW-1134">Transmembrane beta strand</keyword>
<evidence type="ECO:0000259" key="4">
    <source>
        <dbReference type="Pfam" id="PF07715"/>
    </source>
</evidence>
<reference evidence="5 6" key="1">
    <citation type="submission" date="2013-02" db="EMBL/GenBank/DDBJ databases">
        <title>A novel strain isolated from Lonar lake, Maharashtra, India.</title>
        <authorList>
            <person name="Singh A."/>
        </authorList>
    </citation>
    <scope>NUCLEOTIDE SEQUENCE [LARGE SCALE GENOMIC DNA]</scope>
    <source>
        <strain evidence="5 6">AK24</strain>
    </source>
</reference>
<dbReference type="InterPro" id="IPR012910">
    <property type="entry name" value="Plug_dom"/>
</dbReference>
<keyword evidence="2" id="KW-0813">Transport</keyword>
<dbReference type="Gene3D" id="2.170.130.10">
    <property type="entry name" value="TonB-dependent receptor, plug domain"/>
    <property type="match status" value="1"/>
</dbReference>
<comment type="caution">
    <text evidence="5">The sequence shown here is derived from an EMBL/GenBank/DDBJ whole genome shotgun (WGS) entry which is preliminary data.</text>
</comment>
<dbReference type="SUPFAM" id="SSF56935">
    <property type="entry name" value="Porins"/>
    <property type="match status" value="1"/>
</dbReference>
<keyword evidence="2" id="KW-0998">Cell outer membrane</keyword>
<comment type="similarity">
    <text evidence="2">Belongs to the TonB-dependent receptor family.</text>
</comment>
<keyword evidence="2" id="KW-0472">Membrane</keyword>
<dbReference type="InterPro" id="IPR037066">
    <property type="entry name" value="Plug_dom_sf"/>
</dbReference>
<dbReference type="AlphaFoldDB" id="R7ZWH2"/>
<dbReference type="PROSITE" id="PS52016">
    <property type="entry name" value="TONB_DEPENDENT_REC_3"/>
    <property type="match status" value="1"/>
</dbReference>
<evidence type="ECO:0000256" key="3">
    <source>
        <dbReference type="SAM" id="SignalP"/>
    </source>
</evidence>
<organism evidence="5 6">
    <name type="scientific">Lunatimonas lonarensis</name>
    <dbReference type="NCBI Taxonomy" id="1232681"/>
    <lineage>
        <taxon>Bacteria</taxon>
        <taxon>Pseudomonadati</taxon>
        <taxon>Bacteroidota</taxon>
        <taxon>Cytophagia</taxon>
        <taxon>Cytophagales</taxon>
        <taxon>Cyclobacteriaceae</taxon>
    </lineage>
</organism>
<dbReference type="GO" id="GO:0044718">
    <property type="term" value="P:siderophore transmembrane transport"/>
    <property type="evidence" value="ECO:0007669"/>
    <property type="project" value="TreeGrafter"/>
</dbReference>
<keyword evidence="6" id="KW-1185">Reference proteome</keyword>
<keyword evidence="1 3" id="KW-0732">Signal</keyword>
<dbReference type="Proteomes" id="UP000013909">
    <property type="component" value="Unassembled WGS sequence"/>
</dbReference>